<evidence type="ECO:0000313" key="4">
    <source>
        <dbReference type="EMBL" id="CRL32664.1"/>
    </source>
</evidence>
<dbReference type="AlphaFoldDB" id="A0A0M6WAF3"/>
<dbReference type="CDD" id="cd00254">
    <property type="entry name" value="LT-like"/>
    <property type="match status" value="1"/>
</dbReference>
<dbReference type="GO" id="GO:0008933">
    <property type="term" value="F:peptidoglycan lytic transglycosylase activity"/>
    <property type="evidence" value="ECO:0007669"/>
    <property type="project" value="InterPro"/>
</dbReference>
<dbReference type="GO" id="GO:0000270">
    <property type="term" value="P:peptidoglycan metabolic process"/>
    <property type="evidence" value="ECO:0007669"/>
    <property type="project" value="InterPro"/>
</dbReference>
<feature type="compositionally biased region" description="Low complexity" evidence="2">
    <location>
        <begin position="97"/>
        <end position="113"/>
    </location>
</feature>
<name>A0A0M6WAF3_9FIRM</name>
<keyword evidence="5" id="KW-1185">Reference proteome</keyword>
<evidence type="ECO:0000259" key="3">
    <source>
        <dbReference type="Pfam" id="PF01464"/>
    </source>
</evidence>
<dbReference type="OrthoDB" id="9815002at2"/>
<dbReference type="EMBL" id="CVRR01000005">
    <property type="protein sequence ID" value="CRL32664.1"/>
    <property type="molecule type" value="Genomic_DNA"/>
</dbReference>
<comment type="similarity">
    <text evidence="1">Belongs to the transglycosylase Slt family.</text>
</comment>
<dbReference type="InterPro" id="IPR008258">
    <property type="entry name" value="Transglycosylase_SLT_dom_1"/>
</dbReference>
<dbReference type="InterPro" id="IPR000189">
    <property type="entry name" value="Transglyc_AS"/>
</dbReference>
<reference evidence="5" key="1">
    <citation type="submission" date="2015-05" db="EMBL/GenBank/DDBJ databases">
        <authorList>
            <consortium name="Pathogen Informatics"/>
        </authorList>
    </citation>
    <scope>NUCLEOTIDE SEQUENCE [LARGE SCALE GENOMIC DNA]</scope>
    <source>
        <strain evidence="5">M72</strain>
    </source>
</reference>
<accession>A0A0M6WAF3</accession>
<dbReference type="Pfam" id="PF01464">
    <property type="entry name" value="SLT"/>
    <property type="match status" value="1"/>
</dbReference>
<proteinExistence type="inferred from homology"/>
<dbReference type="PANTHER" id="PTHR37423">
    <property type="entry name" value="SOLUBLE LYTIC MUREIN TRANSGLYCOSYLASE-RELATED"/>
    <property type="match status" value="1"/>
</dbReference>
<evidence type="ECO:0000313" key="5">
    <source>
        <dbReference type="Proteomes" id="UP000049979"/>
    </source>
</evidence>
<dbReference type="GO" id="GO:0016020">
    <property type="term" value="C:membrane"/>
    <property type="evidence" value="ECO:0007669"/>
    <property type="project" value="InterPro"/>
</dbReference>
<organism evidence="4 5">
    <name type="scientific">Roseburia faecis</name>
    <dbReference type="NCBI Taxonomy" id="301302"/>
    <lineage>
        <taxon>Bacteria</taxon>
        <taxon>Bacillati</taxon>
        <taxon>Bacillota</taxon>
        <taxon>Clostridia</taxon>
        <taxon>Lachnospirales</taxon>
        <taxon>Lachnospiraceae</taxon>
        <taxon>Roseburia</taxon>
    </lineage>
</organism>
<dbReference type="PANTHER" id="PTHR37423:SF2">
    <property type="entry name" value="MEMBRANE-BOUND LYTIC MUREIN TRANSGLYCOSYLASE C"/>
    <property type="match status" value="1"/>
</dbReference>
<evidence type="ECO:0000256" key="1">
    <source>
        <dbReference type="ARBA" id="ARBA00007734"/>
    </source>
</evidence>
<dbReference type="RefSeq" id="WP_055066870.1">
    <property type="nucleotide sequence ID" value="NZ_CP173697.1"/>
</dbReference>
<dbReference type="STRING" id="301302.ERS852420_02454"/>
<dbReference type="PROSITE" id="PS00922">
    <property type="entry name" value="TRANSGLYCOSYLASE"/>
    <property type="match status" value="1"/>
</dbReference>
<feature type="region of interest" description="Disordered" evidence="2">
    <location>
        <begin position="79"/>
        <end position="115"/>
    </location>
</feature>
<feature type="domain" description="Transglycosylase SLT" evidence="3">
    <location>
        <begin position="119"/>
        <end position="228"/>
    </location>
</feature>
<dbReference type="Proteomes" id="UP000049979">
    <property type="component" value="Unassembled WGS sequence"/>
</dbReference>
<dbReference type="SUPFAM" id="SSF53955">
    <property type="entry name" value="Lysozyme-like"/>
    <property type="match status" value="1"/>
</dbReference>
<dbReference type="Gene3D" id="1.10.530.10">
    <property type="match status" value="1"/>
</dbReference>
<evidence type="ECO:0000256" key="2">
    <source>
        <dbReference type="SAM" id="MobiDB-lite"/>
    </source>
</evidence>
<gene>
    <name evidence="4" type="ORF">M72_00111</name>
</gene>
<sequence>MGVTVLPYIDQTQTARLQEAASANIQTPKNTDEAVTTFKECLASAERSVQAMAVDALLAASNSGAVSLDTVQQILGFTPQTDAPVDTSPVTDTPAISSSSATNSTTSSGSVSSPENLEEYFKEASETYGVDINLLKAIAKQESNFNPSATSSAGAMGVMQLMPSTAKGLGVTNAYDAQQNIMGGAKLMAQNLKKYNGDVSLALAAYNAGGGNVDKYGGIPPFKETQNYVKKVLGYYQNSNA</sequence>
<protein>
    <recommendedName>
        <fullName evidence="3">Transglycosylase SLT domain-containing protein</fullName>
    </recommendedName>
</protein>
<dbReference type="InterPro" id="IPR023346">
    <property type="entry name" value="Lysozyme-like_dom_sf"/>
</dbReference>